<dbReference type="PaxDb" id="123214-PERMA_1238"/>
<name>C0QQR5_PERMH</name>
<feature type="binding site" evidence="4">
    <location>
        <position position="181"/>
    </location>
    <ligand>
        <name>biotin</name>
        <dbReference type="ChEBI" id="CHEBI:57586"/>
    </ligand>
</feature>
<dbReference type="GO" id="GO:0005737">
    <property type="term" value="C:cytoplasm"/>
    <property type="evidence" value="ECO:0007669"/>
    <property type="project" value="TreeGrafter"/>
</dbReference>
<dbReference type="Pfam" id="PF02237">
    <property type="entry name" value="BPL_C"/>
    <property type="match status" value="1"/>
</dbReference>
<dbReference type="PANTHER" id="PTHR12835:SF5">
    <property type="entry name" value="BIOTIN--PROTEIN LIGASE"/>
    <property type="match status" value="1"/>
</dbReference>
<feature type="binding site" evidence="4">
    <location>
        <begin position="89"/>
        <end position="91"/>
    </location>
    <ligand>
        <name>biotin</name>
        <dbReference type="ChEBI" id="CHEBI:57586"/>
    </ligand>
</feature>
<keyword evidence="7" id="KW-1185">Reference proteome</keyword>
<dbReference type="Gene3D" id="3.30.930.10">
    <property type="entry name" value="Bira Bifunctional Protein, Domain 2"/>
    <property type="match status" value="1"/>
</dbReference>
<dbReference type="EMBL" id="CP001230">
    <property type="protein sequence ID" value="ACO03851.1"/>
    <property type="molecule type" value="Genomic_DNA"/>
</dbReference>
<organism evidence="6 7">
    <name type="scientific">Persephonella marina (strain DSM 14350 / EX-H1)</name>
    <dbReference type="NCBI Taxonomy" id="123214"/>
    <lineage>
        <taxon>Bacteria</taxon>
        <taxon>Pseudomonadati</taxon>
        <taxon>Aquificota</taxon>
        <taxon>Aquificia</taxon>
        <taxon>Aquificales</taxon>
        <taxon>Hydrogenothermaceae</taxon>
        <taxon>Persephonella</taxon>
    </lineage>
</organism>
<dbReference type="InterPro" id="IPR003142">
    <property type="entry name" value="BPL_C"/>
</dbReference>
<dbReference type="eggNOG" id="COG1654">
    <property type="taxonomic scope" value="Bacteria"/>
</dbReference>
<keyword evidence="4" id="KW-0678">Repressor</keyword>
<dbReference type="Pfam" id="PF03099">
    <property type="entry name" value="BPL_LplA_LipB"/>
    <property type="match status" value="1"/>
</dbReference>
<dbReference type="Pfam" id="PF08279">
    <property type="entry name" value="HTH_11"/>
    <property type="match status" value="1"/>
</dbReference>
<evidence type="ECO:0000256" key="1">
    <source>
        <dbReference type="ARBA" id="ARBA00022598"/>
    </source>
</evidence>
<dbReference type="RefSeq" id="WP_012676090.1">
    <property type="nucleotide sequence ID" value="NC_012440.1"/>
</dbReference>
<sequence>MDRTDQIILEQIEDKTVSGEKLSKLTGISRVAVWKRIKKLEDLGYRIKHSSEGYRLIERTPYLLPVEIKRALKTGYIGKNYIFFDQIDSTNMYAKSNDLPDGTVVLAENQTKGKGRKGRRWISSKGKGLYFSIVIKRNYPLNDLMKLSLLFPYAVKEAIKDYLENQIKIKWPNDLYINNRKFAGFLIETEIEGNEINRIIAGIGININNEPEEFGDIKDTATSLKIEEGKTFCRKELFCRVLETIEKSLDKFSSLDLTDEIEKDLLWKGENIRILDEGIEGRLIGLDRSGGLKVLTEKGVLTVYSGDISVRKI</sequence>
<keyword evidence="4" id="KW-0804">Transcription</keyword>
<dbReference type="InterPro" id="IPR013196">
    <property type="entry name" value="HTH_11"/>
</dbReference>
<dbReference type="PRINTS" id="PR00033">
    <property type="entry name" value="HTHASNC"/>
</dbReference>
<dbReference type="InterPro" id="IPR036388">
    <property type="entry name" value="WH-like_DNA-bd_sf"/>
</dbReference>
<comment type="caution">
    <text evidence="4">Lacks conserved residue(s) required for the propagation of feature annotation.</text>
</comment>
<comment type="similarity">
    <text evidence="4">Belongs to the biotin--protein ligase family.</text>
</comment>
<dbReference type="eggNOG" id="COG0340">
    <property type="taxonomic scope" value="Bacteria"/>
</dbReference>
<comment type="function">
    <text evidence="4">Acts both as a biotin--[acetyl-CoA-carboxylase] ligase and a repressor.</text>
</comment>
<dbReference type="SUPFAM" id="SSF46785">
    <property type="entry name" value="Winged helix' DNA-binding domain"/>
    <property type="match status" value="1"/>
</dbReference>
<dbReference type="NCBIfam" id="TIGR00121">
    <property type="entry name" value="birA_ligase"/>
    <property type="match status" value="1"/>
</dbReference>
<keyword evidence="1 4" id="KW-0436">Ligase</keyword>
<proteinExistence type="inferred from homology"/>
<protein>
    <recommendedName>
        <fullName evidence="4">Bifunctional ligase/repressor BirA</fullName>
    </recommendedName>
    <alternativeName>
        <fullName evidence="4">Biotin--[acetyl-CoA-carboxylase] ligase</fullName>
        <ecNumber evidence="4">6.3.4.15</ecNumber>
    </alternativeName>
    <alternativeName>
        <fullName evidence="4">Biotin--protein ligase</fullName>
    </alternativeName>
    <alternativeName>
        <fullName evidence="4">Biotin-[acetyl-CoA carboxylase] synthetase</fullName>
    </alternativeName>
</protein>
<dbReference type="STRING" id="123214.PERMA_1238"/>
<keyword evidence="4" id="KW-0547">Nucleotide-binding</keyword>
<dbReference type="GO" id="GO:0043565">
    <property type="term" value="F:sequence-specific DNA binding"/>
    <property type="evidence" value="ECO:0007669"/>
    <property type="project" value="InterPro"/>
</dbReference>
<dbReference type="InterPro" id="IPR045864">
    <property type="entry name" value="aa-tRNA-synth_II/BPL/LPL"/>
</dbReference>
<dbReference type="SUPFAM" id="SSF55681">
    <property type="entry name" value="Class II aaRS and biotin synthetases"/>
    <property type="match status" value="1"/>
</dbReference>
<dbReference type="GO" id="GO:0005524">
    <property type="term" value="F:ATP binding"/>
    <property type="evidence" value="ECO:0007669"/>
    <property type="project" value="UniProtKB-UniRule"/>
</dbReference>
<evidence type="ECO:0000259" key="5">
    <source>
        <dbReference type="PROSITE" id="PS51733"/>
    </source>
</evidence>
<dbReference type="InterPro" id="IPR036390">
    <property type="entry name" value="WH_DNA-bd_sf"/>
</dbReference>
<dbReference type="InterPro" id="IPR004408">
    <property type="entry name" value="Biotin_CoA_COase_ligase"/>
</dbReference>
<dbReference type="PANTHER" id="PTHR12835">
    <property type="entry name" value="BIOTIN PROTEIN LIGASE"/>
    <property type="match status" value="1"/>
</dbReference>
<dbReference type="Gene3D" id="2.30.30.100">
    <property type="match status" value="1"/>
</dbReference>
<evidence type="ECO:0000313" key="6">
    <source>
        <dbReference type="EMBL" id="ACO03851.1"/>
    </source>
</evidence>
<dbReference type="EC" id="6.3.4.15" evidence="4"/>
<dbReference type="PROSITE" id="PS51733">
    <property type="entry name" value="BPL_LPL_CATALYTIC"/>
    <property type="match status" value="1"/>
</dbReference>
<keyword evidence="4" id="KW-0067">ATP-binding</keyword>
<dbReference type="HAMAP" id="MF_00978">
    <property type="entry name" value="Bifunct_BirA"/>
    <property type="match status" value="1"/>
</dbReference>
<feature type="DNA-binding region" description="H-T-H motif" evidence="4">
    <location>
        <begin position="19"/>
        <end position="38"/>
    </location>
</feature>
<dbReference type="CDD" id="cd16442">
    <property type="entry name" value="BPL"/>
    <property type="match status" value="1"/>
</dbReference>
<keyword evidence="2 4" id="KW-0092">Biotin</keyword>
<accession>C0QQR5</accession>
<keyword evidence="4" id="KW-0238">DNA-binding</keyword>
<reference evidence="6 7" key="1">
    <citation type="journal article" date="2009" name="J. Bacteriol.">
        <title>Complete and draft genome sequences of six members of the Aquificales.</title>
        <authorList>
            <person name="Reysenbach A.L."/>
            <person name="Hamamura N."/>
            <person name="Podar M."/>
            <person name="Griffiths E."/>
            <person name="Ferreira S."/>
            <person name="Hochstein R."/>
            <person name="Heidelberg J."/>
            <person name="Johnson J."/>
            <person name="Mead D."/>
            <person name="Pohorille A."/>
            <person name="Sarmiento M."/>
            <person name="Schweighofer K."/>
            <person name="Seshadri R."/>
            <person name="Voytek M.A."/>
        </authorList>
    </citation>
    <scope>NUCLEOTIDE SEQUENCE [LARGE SCALE GENOMIC DNA]</scope>
    <source>
        <strain evidence="7">DSM 14350 / EX-H1</strain>
    </source>
</reference>
<dbReference type="KEGG" id="pmx:PERMA_1238"/>
<dbReference type="GO" id="GO:0004077">
    <property type="term" value="F:biotin--[biotin carboxyl-carrier protein] ligase activity"/>
    <property type="evidence" value="ECO:0007669"/>
    <property type="project" value="UniProtKB-UniRule"/>
</dbReference>
<feature type="binding site" evidence="4">
    <location>
        <position position="110"/>
    </location>
    <ligand>
        <name>biotin</name>
        <dbReference type="ChEBI" id="CHEBI:57586"/>
    </ligand>
</feature>
<dbReference type="Proteomes" id="UP000001366">
    <property type="component" value="Chromosome"/>
</dbReference>
<dbReference type="AlphaFoldDB" id="C0QQR5"/>
<dbReference type="OrthoDB" id="9807064at2"/>
<keyword evidence="4" id="KW-0805">Transcription regulation</keyword>
<dbReference type="GO" id="GO:0006355">
    <property type="term" value="P:regulation of DNA-templated transcription"/>
    <property type="evidence" value="ECO:0007669"/>
    <property type="project" value="UniProtKB-UniRule"/>
</dbReference>
<evidence type="ECO:0000256" key="2">
    <source>
        <dbReference type="ARBA" id="ARBA00023267"/>
    </source>
</evidence>
<evidence type="ECO:0000256" key="4">
    <source>
        <dbReference type="HAMAP-Rule" id="MF_00978"/>
    </source>
</evidence>
<comment type="catalytic activity">
    <reaction evidence="3 4">
        <text>biotin + L-lysyl-[protein] + ATP = N(6)-biotinyl-L-lysyl-[protein] + AMP + diphosphate + H(+)</text>
        <dbReference type="Rhea" id="RHEA:11756"/>
        <dbReference type="Rhea" id="RHEA-COMP:9752"/>
        <dbReference type="Rhea" id="RHEA-COMP:10505"/>
        <dbReference type="ChEBI" id="CHEBI:15378"/>
        <dbReference type="ChEBI" id="CHEBI:29969"/>
        <dbReference type="ChEBI" id="CHEBI:30616"/>
        <dbReference type="ChEBI" id="CHEBI:33019"/>
        <dbReference type="ChEBI" id="CHEBI:57586"/>
        <dbReference type="ChEBI" id="CHEBI:83144"/>
        <dbReference type="ChEBI" id="CHEBI:456215"/>
        <dbReference type="EC" id="6.3.4.15"/>
    </reaction>
</comment>
<feature type="domain" description="BPL/LPL catalytic" evidence="5">
    <location>
        <begin position="66"/>
        <end position="253"/>
    </location>
</feature>
<dbReference type="InterPro" id="IPR030855">
    <property type="entry name" value="Bifunct_BirA"/>
</dbReference>
<dbReference type="HOGENOM" id="CLU_051096_0_0_0"/>
<evidence type="ECO:0000313" key="7">
    <source>
        <dbReference type="Proteomes" id="UP000001366"/>
    </source>
</evidence>
<dbReference type="Gene3D" id="1.10.10.10">
    <property type="entry name" value="Winged helix-like DNA-binding domain superfamily/Winged helix DNA-binding domain"/>
    <property type="match status" value="1"/>
</dbReference>
<evidence type="ECO:0000256" key="3">
    <source>
        <dbReference type="ARBA" id="ARBA00047846"/>
    </source>
</evidence>
<gene>
    <name evidence="4" type="primary">birA</name>
    <name evidence="6" type="ordered locus">PERMA_1238</name>
</gene>
<dbReference type="InterPro" id="IPR000485">
    <property type="entry name" value="AsnC-type_HTH_dom"/>
</dbReference>
<dbReference type="InterPro" id="IPR004143">
    <property type="entry name" value="BPL_LPL_catalytic"/>
</dbReference>